<proteinExistence type="predicted"/>
<evidence type="ECO:0000313" key="3">
    <source>
        <dbReference type="Proteomes" id="UP001163550"/>
    </source>
</evidence>
<feature type="domain" description="Phage neck terminator protein gp12-like" evidence="1">
    <location>
        <begin position="9"/>
        <end position="167"/>
    </location>
</feature>
<sequence>MSVETVTKLIVKRLNQILNKPVVPTDNAGNKPGYPFLSYKVTTARSASDGEIIESELVTSTNPLFEFDIKETAIEQPTFTISFTAYAAAAFDASGLAVMALDALKHSLYYELKDVNAVMVSIEAVGDRTIQIVDHYEYRYGFDAIIRITTQTSRIVETMEEIKLGGTTN</sequence>
<dbReference type="RefSeq" id="WP_263992605.1">
    <property type="nucleotide sequence ID" value="NZ_CP087994.1"/>
</dbReference>
<reference evidence="2" key="1">
    <citation type="submission" date="2021-11" db="EMBL/GenBank/DDBJ databases">
        <title>Isoprene-degrading acetogen.</title>
        <authorList>
            <person name="Yang Y."/>
            <person name="Jin H."/>
            <person name="Yan J."/>
        </authorList>
    </citation>
    <scope>NUCLEOTIDE SEQUENCE</scope>
    <source>
        <strain evidence="2">Berkeley</strain>
    </source>
</reference>
<evidence type="ECO:0000259" key="1">
    <source>
        <dbReference type="Pfam" id="PF23961"/>
    </source>
</evidence>
<dbReference type="NCBIfam" id="NF047498">
    <property type="entry name" value="LIC_12616_fam"/>
    <property type="match status" value="1"/>
</dbReference>
<dbReference type="EMBL" id="CP087994">
    <property type="protein sequence ID" value="UYO61811.1"/>
    <property type="molecule type" value="Genomic_DNA"/>
</dbReference>
<gene>
    <name evidence="2" type="ORF">LNN31_13600</name>
</gene>
<evidence type="ECO:0000313" key="2">
    <source>
        <dbReference type="EMBL" id="UYO61811.1"/>
    </source>
</evidence>
<dbReference type="Proteomes" id="UP001163550">
    <property type="component" value="Chromosome"/>
</dbReference>
<protein>
    <recommendedName>
        <fullName evidence="1">Phage neck terminator protein gp12-like domain-containing protein</fullName>
    </recommendedName>
</protein>
<keyword evidence="3" id="KW-1185">Reference proteome</keyword>
<accession>A0ABY6HE41</accession>
<organism evidence="2 3">
    <name type="scientific">Acetobacterium wieringae</name>
    <dbReference type="NCBI Taxonomy" id="52694"/>
    <lineage>
        <taxon>Bacteria</taxon>
        <taxon>Bacillati</taxon>
        <taxon>Bacillota</taxon>
        <taxon>Clostridia</taxon>
        <taxon>Eubacteriales</taxon>
        <taxon>Eubacteriaceae</taxon>
        <taxon>Acetobacterium</taxon>
    </lineage>
</organism>
<dbReference type="InterPro" id="IPR057087">
    <property type="entry name" value="Gp12-like"/>
</dbReference>
<dbReference type="Pfam" id="PF23961">
    <property type="entry name" value="Phage_tail_terminator_9"/>
    <property type="match status" value="1"/>
</dbReference>
<name>A0ABY6HE41_9FIRM</name>